<evidence type="ECO:0000313" key="1">
    <source>
        <dbReference type="EMBL" id="KKK51264.1"/>
    </source>
</evidence>
<organism evidence="1">
    <name type="scientific">marine sediment metagenome</name>
    <dbReference type="NCBI Taxonomy" id="412755"/>
    <lineage>
        <taxon>unclassified sequences</taxon>
        <taxon>metagenomes</taxon>
        <taxon>ecological metagenomes</taxon>
    </lineage>
</organism>
<proteinExistence type="predicted"/>
<feature type="non-terminal residue" evidence="1">
    <location>
        <position position="1"/>
    </location>
</feature>
<dbReference type="EMBL" id="LAZR01067597">
    <property type="protein sequence ID" value="KKK51264.1"/>
    <property type="molecule type" value="Genomic_DNA"/>
</dbReference>
<gene>
    <name evidence="1" type="ORF">LCGC14_3116680</name>
</gene>
<sequence>VGRNWGEYGDANLQGMQEIPIVDNLTEMADRLENAYEGSA</sequence>
<name>A0A0F8YAX5_9ZZZZ</name>
<reference evidence="1" key="1">
    <citation type="journal article" date="2015" name="Nature">
        <title>Complex archaea that bridge the gap between prokaryotes and eukaryotes.</title>
        <authorList>
            <person name="Spang A."/>
            <person name="Saw J.H."/>
            <person name="Jorgensen S.L."/>
            <person name="Zaremba-Niedzwiedzka K."/>
            <person name="Martijn J."/>
            <person name="Lind A.E."/>
            <person name="van Eijk R."/>
            <person name="Schleper C."/>
            <person name="Guy L."/>
            <person name="Ettema T.J."/>
        </authorList>
    </citation>
    <scope>NUCLEOTIDE SEQUENCE</scope>
</reference>
<protein>
    <submittedName>
        <fullName evidence="1">Uncharacterized protein</fullName>
    </submittedName>
</protein>
<dbReference type="AlphaFoldDB" id="A0A0F8YAX5"/>
<comment type="caution">
    <text evidence="1">The sequence shown here is derived from an EMBL/GenBank/DDBJ whole genome shotgun (WGS) entry which is preliminary data.</text>
</comment>
<accession>A0A0F8YAX5</accession>